<protein>
    <submittedName>
        <fullName evidence="1">Uncharacterized protein</fullName>
    </submittedName>
</protein>
<dbReference type="PANTHER" id="PTHR23421">
    <property type="entry name" value="BETA-GALACTOSIDASE RELATED"/>
    <property type="match status" value="1"/>
</dbReference>
<sequence>MKTIQYHGFYVVLGIGPYVCAEWNYGFKDWGMQDPHRTAEDLAFSVARNLNQPKWGHLQKLHVLIRSVERTLTYGSVRKIDYGNMVECCRHQNIILMELDILPDCNTEAYNTAKVNTQISVMEKMRNEADDGDEPYSLTWGWKPEHFTHIKKKWLSSA</sequence>
<organism evidence="1 2">
    <name type="scientific">Prunus yedoensis var. nudiflora</name>
    <dbReference type="NCBI Taxonomy" id="2094558"/>
    <lineage>
        <taxon>Eukaryota</taxon>
        <taxon>Viridiplantae</taxon>
        <taxon>Streptophyta</taxon>
        <taxon>Embryophyta</taxon>
        <taxon>Tracheophyta</taxon>
        <taxon>Spermatophyta</taxon>
        <taxon>Magnoliopsida</taxon>
        <taxon>eudicotyledons</taxon>
        <taxon>Gunneridae</taxon>
        <taxon>Pentapetalae</taxon>
        <taxon>rosids</taxon>
        <taxon>fabids</taxon>
        <taxon>Rosales</taxon>
        <taxon>Rosaceae</taxon>
        <taxon>Amygdaloideae</taxon>
        <taxon>Amygdaleae</taxon>
        <taxon>Prunus</taxon>
    </lineage>
</organism>
<evidence type="ECO:0000313" key="1">
    <source>
        <dbReference type="EMBL" id="PQQ00875.1"/>
    </source>
</evidence>
<dbReference type="GO" id="GO:0004553">
    <property type="term" value="F:hydrolase activity, hydrolyzing O-glycosyl compounds"/>
    <property type="evidence" value="ECO:0007669"/>
    <property type="project" value="InterPro"/>
</dbReference>
<proteinExistence type="predicted"/>
<keyword evidence="2" id="KW-1185">Reference proteome</keyword>
<gene>
    <name evidence="1" type="ORF">Pyn_18743</name>
</gene>
<dbReference type="EMBL" id="PJQY01001643">
    <property type="protein sequence ID" value="PQQ00875.1"/>
    <property type="molecule type" value="Genomic_DNA"/>
</dbReference>
<name>A0A314XZC9_PRUYE</name>
<dbReference type="STRING" id="2094558.A0A314XZC9"/>
<dbReference type="GO" id="GO:0005975">
    <property type="term" value="P:carbohydrate metabolic process"/>
    <property type="evidence" value="ECO:0007669"/>
    <property type="project" value="InterPro"/>
</dbReference>
<dbReference type="OrthoDB" id="1657402at2759"/>
<comment type="caution">
    <text evidence="1">The sequence shown here is derived from an EMBL/GenBank/DDBJ whole genome shotgun (WGS) entry which is preliminary data.</text>
</comment>
<reference evidence="1 2" key="1">
    <citation type="submission" date="2018-02" db="EMBL/GenBank/DDBJ databases">
        <title>Draft genome of wild Prunus yedoensis var. nudiflora.</title>
        <authorList>
            <person name="Baek S."/>
            <person name="Kim J.-H."/>
            <person name="Choi K."/>
            <person name="Kim G.-B."/>
            <person name="Cho A."/>
            <person name="Jang H."/>
            <person name="Shin C.-H."/>
            <person name="Yu H.-J."/>
            <person name="Mun J.-H."/>
        </authorList>
    </citation>
    <scope>NUCLEOTIDE SEQUENCE [LARGE SCALE GENOMIC DNA]</scope>
    <source>
        <strain evidence="2">cv. Jeju island</strain>
        <tissue evidence="1">Leaf</tissue>
    </source>
</reference>
<accession>A0A314XZC9</accession>
<dbReference type="InterPro" id="IPR001944">
    <property type="entry name" value="Glycoside_Hdrlase_35"/>
</dbReference>
<dbReference type="Gene3D" id="3.20.20.80">
    <property type="entry name" value="Glycosidases"/>
    <property type="match status" value="1"/>
</dbReference>
<dbReference type="Proteomes" id="UP000250321">
    <property type="component" value="Unassembled WGS sequence"/>
</dbReference>
<evidence type="ECO:0000313" key="2">
    <source>
        <dbReference type="Proteomes" id="UP000250321"/>
    </source>
</evidence>
<dbReference type="AlphaFoldDB" id="A0A314XZC9"/>